<sequence>MFYENIDNEERGAIHLREAYQTPVNYVVPVYNIGGSYTLGNSKQTNSIMKKIGKVEFELQEEHNFNWLEQFGAVFCVFDQQDSGNISFGVEKAGQKYFVKYAGAKPIDFTGKPEDAIERLKKAVPVYQALEHPHLIKLVDYISVEKGYAAIFQWFEGECLHAHWLFGGPEKYTNPESPFYRFKNLTVEKRLKVIDAIFSFHTYVESQKYVAVDFYDGSILYDFKNHEMKICDIDFYRESPSVNDIGEDFWGSNRTKSPEEYKMGAPIDAITNVYNIGAVVFGLIGGEMDRAFSKWEADQELYEVAIRAVEVNRDKRYSTVKEFCSAWNSALNQ</sequence>
<keyword evidence="2" id="KW-0418">Kinase</keyword>
<dbReference type="Proteomes" id="UP000641206">
    <property type="component" value="Unassembled WGS sequence"/>
</dbReference>
<dbReference type="SUPFAM" id="SSF56112">
    <property type="entry name" value="Protein kinase-like (PK-like)"/>
    <property type="match status" value="1"/>
</dbReference>
<dbReference type="EMBL" id="BMLW01000007">
    <property type="protein sequence ID" value="GGP11713.1"/>
    <property type="molecule type" value="Genomic_DNA"/>
</dbReference>
<proteinExistence type="predicted"/>
<evidence type="ECO:0000259" key="1">
    <source>
        <dbReference type="PROSITE" id="PS50011"/>
    </source>
</evidence>
<evidence type="ECO:0000313" key="2">
    <source>
        <dbReference type="EMBL" id="GGP11713.1"/>
    </source>
</evidence>
<dbReference type="Gene3D" id="1.10.510.10">
    <property type="entry name" value="Transferase(Phosphotransferase) domain 1"/>
    <property type="match status" value="1"/>
</dbReference>
<name>A0ABQ2NVQ0_9BACI</name>
<keyword evidence="2" id="KW-0808">Transferase</keyword>
<feature type="domain" description="Protein kinase" evidence="1">
    <location>
        <begin position="60"/>
        <end position="333"/>
    </location>
</feature>
<protein>
    <submittedName>
        <fullName evidence="2">Serine/threonine protein kinase</fullName>
    </submittedName>
</protein>
<dbReference type="GO" id="GO:0004674">
    <property type="term" value="F:protein serine/threonine kinase activity"/>
    <property type="evidence" value="ECO:0007669"/>
    <property type="project" value="UniProtKB-KW"/>
</dbReference>
<keyword evidence="3" id="KW-1185">Reference proteome</keyword>
<accession>A0ABQ2NVQ0</accession>
<dbReference type="InterPro" id="IPR000719">
    <property type="entry name" value="Prot_kinase_dom"/>
</dbReference>
<comment type="caution">
    <text evidence="2">The sequence shown here is derived from an EMBL/GenBank/DDBJ whole genome shotgun (WGS) entry which is preliminary data.</text>
</comment>
<keyword evidence="2" id="KW-0723">Serine/threonine-protein kinase</keyword>
<reference evidence="3" key="1">
    <citation type="journal article" date="2019" name="Int. J. Syst. Evol. Microbiol.">
        <title>The Global Catalogue of Microorganisms (GCM) 10K type strain sequencing project: providing services to taxonomists for standard genome sequencing and annotation.</title>
        <authorList>
            <consortium name="The Broad Institute Genomics Platform"/>
            <consortium name="The Broad Institute Genome Sequencing Center for Infectious Disease"/>
            <person name="Wu L."/>
            <person name="Ma J."/>
        </authorList>
    </citation>
    <scope>NUCLEOTIDE SEQUENCE [LARGE SCALE GENOMIC DNA]</scope>
    <source>
        <strain evidence="3">CGMCC 1.7693</strain>
    </source>
</reference>
<dbReference type="PROSITE" id="PS50011">
    <property type="entry name" value="PROTEIN_KINASE_DOM"/>
    <property type="match status" value="1"/>
</dbReference>
<evidence type="ECO:0000313" key="3">
    <source>
        <dbReference type="Proteomes" id="UP000641206"/>
    </source>
</evidence>
<dbReference type="InterPro" id="IPR011009">
    <property type="entry name" value="Kinase-like_dom_sf"/>
</dbReference>
<organism evidence="2 3">
    <name type="scientific">Oceanobacillus neutriphilus</name>
    <dbReference type="NCBI Taxonomy" id="531815"/>
    <lineage>
        <taxon>Bacteria</taxon>
        <taxon>Bacillati</taxon>
        <taxon>Bacillota</taxon>
        <taxon>Bacilli</taxon>
        <taxon>Bacillales</taxon>
        <taxon>Bacillaceae</taxon>
        <taxon>Oceanobacillus</taxon>
    </lineage>
</organism>
<gene>
    <name evidence="2" type="ORF">GCM10011346_24810</name>
</gene>